<dbReference type="GeneID" id="66080326"/>
<dbReference type="Proteomes" id="UP001049176">
    <property type="component" value="Chromosome 7"/>
</dbReference>
<dbReference type="EMBL" id="CM032187">
    <property type="protein sequence ID" value="KAG7089584.1"/>
    <property type="molecule type" value="Genomic_DNA"/>
</dbReference>
<protein>
    <recommendedName>
        <fullName evidence="5">Secreted protein</fullName>
    </recommendedName>
</protein>
<evidence type="ECO:0000313" key="3">
    <source>
        <dbReference type="EMBL" id="KAG7089584.1"/>
    </source>
</evidence>
<comment type="caution">
    <text evidence="3">The sequence shown here is derived from an EMBL/GenBank/DDBJ whole genome shotgun (WGS) entry which is preliminary data.</text>
</comment>
<organism evidence="3 4">
    <name type="scientific">Marasmius oreades</name>
    <name type="common">fairy-ring Marasmius</name>
    <dbReference type="NCBI Taxonomy" id="181124"/>
    <lineage>
        <taxon>Eukaryota</taxon>
        <taxon>Fungi</taxon>
        <taxon>Dikarya</taxon>
        <taxon>Basidiomycota</taxon>
        <taxon>Agaricomycotina</taxon>
        <taxon>Agaricomycetes</taxon>
        <taxon>Agaricomycetidae</taxon>
        <taxon>Agaricales</taxon>
        <taxon>Marasmiineae</taxon>
        <taxon>Marasmiaceae</taxon>
        <taxon>Marasmius</taxon>
    </lineage>
</organism>
<name>A0A9P7URW3_9AGAR</name>
<dbReference type="KEGG" id="more:E1B28_011251"/>
<dbReference type="PANTHER" id="PTHR37487">
    <property type="entry name" value="CHROMOSOME 1, WHOLE GENOME SHOTGUN SEQUENCE"/>
    <property type="match status" value="1"/>
</dbReference>
<feature type="compositionally biased region" description="Polar residues" evidence="1">
    <location>
        <begin position="101"/>
        <end position="112"/>
    </location>
</feature>
<gene>
    <name evidence="3" type="ORF">E1B28_011251</name>
</gene>
<evidence type="ECO:0000256" key="2">
    <source>
        <dbReference type="SAM" id="SignalP"/>
    </source>
</evidence>
<feature type="signal peptide" evidence="2">
    <location>
        <begin position="1"/>
        <end position="20"/>
    </location>
</feature>
<dbReference type="OrthoDB" id="3362246at2759"/>
<feature type="chain" id="PRO_5040175607" description="Secreted protein" evidence="2">
    <location>
        <begin position="21"/>
        <end position="199"/>
    </location>
</feature>
<dbReference type="AlphaFoldDB" id="A0A9P7URW3"/>
<feature type="region of interest" description="Disordered" evidence="1">
    <location>
        <begin position="101"/>
        <end position="176"/>
    </location>
</feature>
<keyword evidence="2" id="KW-0732">Signal</keyword>
<dbReference type="RefSeq" id="XP_043006054.1">
    <property type="nucleotide sequence ID" value="XM_043156269.1"/>
</dbReference>
<keyword evidence="4" id="KW-1185">Reference proteome</keyword>
<evidence type="ECO:0000313" key="4">
    <source>
        <dbReference type="Proteomes" id="UP001049176"/>
    </source>
</evidence>
<sequence length="199" mass="19506">MKFAISLFSVLSIVVTGALGQGVTMNTPTNLVTCQPVQLTWMGGTAPYFVSIQDGNNPSGAALQQFPPQNGTAVTWTVNIPPNTRLVLLLRDSNGQTSLTAPITVQPGSSTDCVGKAASVSGGGTNTGGTGQPTNTNTQATTGAGTATNTQTGGNTGTTATKTGTGTSGAATNSSNAASSNVEFGAAGIVGAALVALLA</sequence>
<reference evidence="3" key="1">
    <citation type="journal article" date="2021" name="Genome Biol. Evol.">
        <title>The assembled and annotated genome of the fairy-ring fungus Marasmius oreades.</title>
        <authorList>
            <person name="Hiltunen M."/>
            <person name="Ament-Velasquez S.L."/>
            <person name="Johannesson H."/>
        </authorList>
    </citation>
    <scope>NUCLEOTIDE SEQUENCE</scope>
    <source>
        <strain evidence="3">03SP1</strain>
    </source>
</reference>
<feature type="compositionally biased region" description="Low complexity" evidence="1">
    <location>
        <begin position="132"/>
        <end position="176"/>
    </location>
</feature>
<proteinExistence type="predicted"/>
<evidence type="ECO:0008006" key="5">
    <source>
        <dbReference type="Google" id="ProtNLM"/>
    </source>
</evidence>
<evidence type="ECO:0000256" key="1">
    <source>
        <dbReference type="SAM" id="MobiDB-lite"/>
    </source>
</evidence>
<accession>A0A9P7URW3</accession>
<dbReference type="PANTHER" id="PTHR37487:SF2">
    <property type="entry name" value="EXPRESSED PROTEIN"/>
    <property type="match status" value="1"/>
</dbReference>
<feature type="compositionally biased region" description="Gly residues" evidence="1">
    <location>
        <begin position="121"/>
        <end position="131"/>
    </location>
</feature>